<feature type="transmembrane region" description="Helical" evidence="3">
    <location>
        <begin position="298"/>
        <end position="321"/>
    </location>
</feature>
<dbReference type="EMBL" id="CAMXCT010000001">
    <property type="protein sequence ID" value="CAI3971540.1"/>
    <property type="molecule type" value="Genomic_DNA"/>
</dbReference>
<feature type="transmembrane region" description="Helical" evidence="3">
    <location>
        <begin position="472"/>
        <end position="491"/>
    </location>
</feature>
<feature type="transmembrane region" description="Helical" evidence="3">
    <location>
        <begin position="370"/>
        <end position="394"/>
    </location>
</feature>
<dbReference type="InterPro" id="IPR036249">
    <property type="entry name" value="Thioredoxin-like_sf"/>
</dbReference>
<organism evidence="4">
    <name type="scientific">Cladocopium goreaui</name>
    <dbReference type="NCBI Taxonomy" id="2562237"/>
    <lineage>
        <taxon>Eukaryota</taxon>
        <taxon>Sar</taxon>
        <taxon>Alveolata</taxon>
        <taxon>Dinophyceae</taxon>
        <taxon>Suessiales</taxon>
        <taxon>Symbiodiniaceae</taxon>
        <taxon>Cladocopium</taxon>
    </lineage>
</organism>
<feature type="transmembrane region" description="Helical" evidence="3">
    <location>
        <begin position="415"/>
        <end position="434"/>
    </location>
</feature>
<proteinExistence type="predicted"/>
<dbReference type="Proteomes" id="UP001152797">
    <property type="component" value="Unassembled WGS sequence"/>
</dbReference>
<dbReference type="EMBL" id="CAMXCT020000001">
    <property type="protein sequence ID" value="CAL1124915.1"/>
    <property type="molecule type" value="Genomic_DNA"/>
</dbReference>
<evidence type="ECO:0000313" key="5">
    <source>
        <dbReference type="EMBL" id="CAL4758852.1"/>
    </source>
</evidence>
<evidence type="ECO:0000313" key="4">
    <source>
        <dbReference type="EMBL" id="CAI3971540.1"/>
    </source>
</evidence>
<feature type="transmembrane region" description="Helical" evidence="3">
    <location>
        <begin position="446"/>
        <end position="465"/>
    </location>
</feature>
<keyword evidence="1" id="KW-0676">Redox-active center</keyword>
<accession>A0A9P1FEB8</accession>
<protein>
    <submittedName>
        <fullName evidence="5">Glycosyltransferase RgtA/B/C/D-like domain-containing protein</fullName>
    </submittedName>
</protein>
<dbReference type="SUPFAM" id="SSF52833">
    <property type="entry name" value="Thioredoxin-like"/>
    <property type="match status" value="1"/>
</dbReference>
<dbReference type="Gene3D" id="3.40.30.10">
    <property type="entry name" value="Glutaredoxin"/>
    <property type="match status" value="1"/>
</dbReference>
<gene>
    <name evidence="4" type="ORF">C1SCF055_LOCUS130</name>
</gene>
<feature type="region of interest" description="Disordered" evidence="2">
    <location>
        <begin position="19"/>
        <end position="74"/>
    </location>
</feature>
<reference evidence="4" key="1">
    <citation type="submission" date="2022-10" db="EMBL/GenBank/DDBJ databases">
        <authorList>
            <person name="Chen Y."/>
            <person name="Dougan E. K."/>
            <person name="Chan C."/>
            <person name="Rhodes N."/>
            <person name="Thang M."/>
        </authorList>
    </citation>
    <scope>NUCLEOTIDE SEQUENCE</scope>
</reference>
<keyword evidence="6" id="KW-1185">Reference proteome</keyword>
<sequence length="656" mass="72365">MTVTHVGATNAYSENWGAVFGKSNKKSTKKTAPKKKTAKTSPKKKAAVKKTSKKKAVKKSAKKKTPAAAKKKPAVRKKAVSLAATLLGRFKQQIDSLELIPSSGGRFELLLDGHLEYSKLQTGAFPDEADMLSLVDRKFRSLFVLLGVTLRIHDLGHSLWLDELHTAWVVDGPLSEVAPRARIGNHSPAFFYVEWGIMRAFGLSELALRSLSVAASTAVMIVAAWAVWRWTASSLATIATSGLLAVDRLFIFYAQDARPYALLELVALLQLISLREVLQKAQRGWRVALVATSVAMLYLHYASALLLLAEAVFVGVSWYVSRGRRPVNYHPRTAMIDVACVIGLAIPLVPHVLQVASQRGNWAEFVPRPALIDFVTLFPLDVWLLYPALVAGLVHWWKHEPLPRSPSNLSQHRSLIVFLLGVFLILLVMAWGLTRIDLARVFLKRYLMIAAVAPIMATAIIGALLRPPRVQVAYFVTLVVGLAVSPLQTSAHSVLRNVYLNHSISGHAREDWRAAAEYVRKNRNHAAPVFVRSGFIECTEENLAETKWIPYGTAPLNNLYALADDESHLIPLTTPRPWDLIPQARQLLMSAGEGWIVLRGNTALADKTAAELENSLSPIGTWRVARLQTFSGRPGVTVFHLEQVGITGPDTTTFEP</sequence>
<reference evidence="5 6" key="2">
    <citation type="submission" date="2024-05" db="EMBL/GenBank/DDBJ databases">
        <authorList>
            <person name="Chen Y."/>
            <person name="Shah S."/>
            <person name="Dougan E. K."/>
            <person name="Thang M."/>
            <person name="Chan C."/>
        </authorList>
    </citation>
    <scope>NUCLEOTIDE SEQUENCE [LARGE SCALE GENOMIC DNA]</scope>
</reference>
<dbReference type="Pfam" id="PF10262">
    <property type="entry name" value="Rdx"/>
    <property type="match status" value="1"/>
</dbReference>
<evidence type="ECO:0000256" key="3">
    <source>
        <dbReference type="SAM" id="Phobius"/>
    </source>
</evidence>
<dbReference type="OrthoDB" id="5962009at2759"/>
<dbReference type="EMBL" id="CAMXCT030000001">
    <property type="protein sequence ID" value="CAL4758852.1"/>
    <property type="molecule type" value="Genomic_DNA"/>
</dbReference>
<feature type="compositionally biased region" description="Basic residues" evidence="2">
    <location>
        <begin position="23"/>
        <end position="74"/>
    </location>
</feature>
<dbReference type="InterPro" id="IPR011893">
    <property type="entry name" value="Selenoprotein_Rdx-typ"/>
</dbReference>
<evidence type="ECO:0000313" key="6">
    <source>
        <dbReference type="Proteomes" id="UP001152797"/>
    </source>
</evidence>
<comment type="caution">
    <text evidence="4">The sequence shown here is derived from an EMBL/GenBank/DDBJ whole genome shotgun (WGS) entry which is preliminary data.</text>
</comment>
<keyword evidence="3" id="KW-0812">Transmembrane</keyword>
<evidence type="ECO:0000256" key="1">
    <source>
        <dbReference type="ARBA" id="ARBA00023284"/>
    </source>
</evidence>
<keyword evidence="3" id="KW-1133">Transmembrane helix</keyword>
<keyword evidence="3" id="KW-0472">Membrane</keyword>
<name>A0A9P1FEB8_9DINO</name>
<feature type="transmembrane region" description="Helical" evidence="3">
    <location>
        <begin position="206"/>
        <end position="228"/>
    </location>
</feature>
<evidence type="ECO:0000256" key="2">
    <source>
        <dbReference type="SAM" id="MobiDB-lite"/>
    </source>
</evidence>
<feature type="transmembrane region" description="Helical" evidence="3">
    <location>
        <begin position="333"/>
        <end position="350"/>
    </location>
</feature>
<dbReference type="AlphaFoldDB" id="A0A9P1FEB8"/>